<evidence type="ECO:0000256" key="10">
    <source>
        <dbReference type="SAM" id="SignalP"/>
    </source>
</evidence>
<evidence type="ECO:0000256" key="4">
    <source>
        <dbReference type="ARBA" id="ARBA00022692"/>
    </source>
</evidence>
<comment type="similarity">
    <text evidence="3">Belongs to the OST3/OST6 family.</text>
</comment>
<feature type="chain" id="PRO_5040207639" evidence="10">
    <location>
        <begin position="20"/>
        <end position="331"/>
    </location>
</feature>
<dbReference type="PANTHER" id="PTHR12692">
    <property type="entry name" value="DOLICHYL-DIPHOSPHOOLIGOSACCHARIDE--PROTEIN GLYCOSYLTRANSFERASE-RELATED"/>
    <property type="match status" value="1"/>
</dbReference>
<keyword evidence="6" id="KW-0256">Endoplasmic reticulum</keyword>
<dbReference type="SUPFAM" id="SSF52833">
    <property type="entry name" value="Thioredoxin-like"/>
    <property type="match status" value="1"/>
</dbReference>
<dbReference type="Gene3D" id="3.40.30.10">
    <property type="entry name" value="Glutaredoxin"/>
    <property type="match status" value="1"/>
</dbReference>
<sequence length="331" mass="37141">MFGVQKVIALFLSLAVVIAGVAPATLQNQLTKKTGSKWLQITDNNYRDIMGGARDYHLVLMMTTDLTMINCVLCQEFKPAFSLMADSWFQDHPTGVSGGDNNDIKDVFFGYTDFANSRALFSEFGLQSIPKVFYFPPTNSKLPSNYLKSYTEYPFYQGDHVELLKNWVSENTGQTFNVYVPLNYNLIIFNAVMTFVVLVSVYLFSAKLKKLIASKFLWCALSLIAVLLFTCGSMFNRIRNTPFVKETENGPQYFAPGQQAQYGIETQLISFLYGVLSLCVILLVKKLPQLSDGKVQLLGSAIVCAIVLFAYSMLLNIFSVKSQGYPYRLAI</sequence>
<dbReference type="InterPro" id="IPR021149">
    <property type="entry name" value="OligosaccharylTrfase_OST3/OST6"/>
</dbReference>
<dbReference type="RefSeq" id="XP_043048713.1">
    <property type="nucleotide sequence ID" value="XM_043191741.1"/>
</dbReference>
<name>A0A9P7V844_9ASCO</name>
<evidence type="ECO:0000313" key="11">
    <source>
        <dbReference type="EMBL" id="KAG7193165.1"/>
    </source>
</evidence>
<dbReference type="OrthoDB" id="67566at2759"/>
<dbReference type="Proteomes" id="UP000790833">
    <property type="component" value="Unassembled WGS sequence"/>
</dbReference>
<evidence type="ECO:0000256" key="1">
    <source>
        <dbReference type="ARBA" id="ARBA00002791"/>
    </source>
</evidence>
<keyword evidence="4 9" id="KW-0812">Transmembrane</keyword>
<protein>
    <submittedName>
        <fullName evidence="11">Oligosaccharyl transferase subunit ost3/OST6</fullName>
    </submittedName>
</protein>
<evidence type="ECO:0000256" key="7">
    <source>
        <dbReference type="ARBA" id="ARBA00022989"/>
    </source>
</evidence>
<comment type="subcellular location">
    <subcellularLocation>
        <location evidence="2">Endoplasmic reticulum membrane</location>
        <topology evidence="2">Multi-pass membrane protein</topology>
    </subcellularLocation>
</comment>
<dbReference type="EMBL" id="JAHMUF010000013">
    <property type="protein sequence ID" value="KAG7193165.1"/>
    <property type="molecule type" value="Genomic_DNA"/>
</dbReference>
<organism evidence="11 12">
    <name type="scientific">Scheffersomyces spartinae</name>
    <dbReference type="NCBI Taxonomy" id="45513"/>
    <lineage>
        <taxon>Eukaryota</taxon>
        <taxon>Fungi</taxon>
        <taxon>Dikarya</taxon>
        <taxon>Ascomycota</taxon>
        <taxon>Saccharomycotina</taxon>
        <taxon>Pichiomycetes</taxon>
        <taxon>Debaryomycetaceae</taxon>
        <taxon>Scheffersomyces</taxon>
    </lineage>
</organism>
<comment type="caution">
    <text evidence="11">The sequence shown here is derived from an EMBL/GenBank/DDBJ whole genome shotgun (WGS) entry which is preliminary data.</text>
</comment>
<dbReference type="GO" id="GO:0016740">
    <property type="term" value="F:transferase activity"/>
    <property type="evidence" value="ECO:0007669"/>
    <property type="project" value="UniProtKB-KW"/>
</dbReference>
<keyword evidence="11" id="KW-0808">Transferase</keyword>
<evidence type="ECO:0000256" key="8">
    <source>
        <dbReference type="ARBA" id="ARBA00023136"/>
    </source>
</evidence>
<evidence type="ECO:0000313" key="12">
    <source>
        <dbReference type="Proteomes" id="UP000790833"/>
    </source>
</evidence>
<proteinExistence type="inferred from homology"/>
<keyword evidence="8 9" id="KW-0472">Membrane</keyword>
<evidence type="ECO:0000256" key="6">
    <source>
        <dbReference type="ARBA" id="ARBA00022824"/>
    </source>
</evidence>
<evidence type="ECO:0000256" key="3">
    <source>
        <dbReference type="ARBA" id="ARBA00009561"/>
    </source>
</evidence>
<feature type="signal peptide" evidence="10">
    <location>
        <begin position="1"/>
        <end position="19"/>
    </location>
</feature>
<feature type="transmembrane region" description="Helical" evidence="9">
    <location>
        <begin position="216"/>
        <end position="235"/>
    </location>
</feature>
<evidence type="ECO:0000256" key="2">
    <source>
        <dbReference type="ARBA" id="ARBA00004477"/>
    </source>
</evidence>
<comment type="function">
    <text evidence="1">Subunit of the oligosaccharyl transferase (OST) complex that catalyzes the initial transfer of a defined glycan (Glc(3)Man(9)GlcNAc(2) in eukaryotes) from the lipid carrier dolichol-pyrophosphate to an asparagine residue within an Asn-X-Ser/Thr consensus motif in nascent polypeptide chains, the first step in protein N-glycosylation. N-glycosylation occurs cotranslationally and the complex associates with the Sec61 complex at the channel-forming translocon complex that mediates protein translocation across the endoplasmic reticulum (ER). All subunits are required for a maximal enzyme activity.</text>
</comment>
<feature type="transmembrane region" description="Helical" evidence="9">
    <location>
        <begin position="297"/>
        <end position="318"/>
    </location>
</feature>
<keyword evidence="5 10" id="KW-0732">Signal</keyword>
<evidence type="ECO:0000256" key="9">
    <source>
        <dbReference type="SAM" id="Phobius"/>
    </source>
</evidence>
<keyword evidence="7 9" id="KW-1133">Transmembrane helix</keyword>
<accession>A0A9P7V844</accession>
<dbReference type="InterPro" id="IPR036249">
    <property type="entry name" value="Thioredoxin-like_sf"/>
</dbReference>
<dbReference type="GO" id="GO:0018279">
    <property type="term" value="P:protein N-linked glycosylation via asparagine"/>
    <property type="evidence" value="ECO:0007669"/>
    <property type="project" value="TreeGrafter"/>
</dbReference>
<feature type="transmembrane region" description="Helical" evidence="9">
    <location>
        <begin position="184"/>
        <end position="204"/>
    </location>
</feature>
<feature type="transmembrane region" description="Helical" evidence="9">
    <location>
        <begin position="268"/>
        <end position="285"/>
    </location>
</feature>
<gene>
    <name evidence="11" type="primary">OST3</name>
    <name evidence="11" type="ORF">KQ657_000919</name>
</gene>
<keyword evidence="12" id="KW-1185">Reference proteome</keyword>
<dbReference type="AlphaFoldDB" id="A0A9P7V844"/>
<dbReference type="GO" id="GO:0008250">
    <property type="term" value="C:oligosaccharyltransferase complex"/>
    <property type="evidence" value="ECO:0007669"/>
    <property type="project" value="TreeGrafter"/>
</dbReference>
<reference evidence="11" key="1">
    <citation type="submission" date="2021-03" db="EMBL/GenBank/DDBJ databases">
        <authorList>
            <person name="Palmer J.M."/>
        </authorList>
    </citation>
    <scope>NUCLEOTIDE SEQUENCE</scope>
    <source>
        <strain evidence="11">ARV_011</strain>
    </source>
</reference>
<evidence type="ECO:0000256" key="5">
    <source>
        <dbReference type="ARBA" id="ARBA00022729"/>
    </source>
</evidence>
<dbReference type="PANTHER" id="PTHR12692:SF0">
    <property type="entry name" value="GH11935P"/>
    <property type="match status" value="1"/>
</dbReference>
<dbReference type="GeneID" id="66114293"/>
<dbReference type="Pfam" id="PF04756">
    <property type="entry name" value="OST3_OST6"/>
    <property type="match status" value="1"/>
</dbReference>